<name>A0A0L0MK82_9MOLU</name>
<gene>
    <name evidence="2" type="ORF">AlmWB_01390</name>
</gene>
<evidence type="ECO:0000313" key="2">
    <source>
        <dbReference type="EMBL" id="KND62666.1"/>
    </source>
</evidence>
<dbReference type="Gene3D" id="3.40.190.10">
    <property type="entry name" value="Periplasmic binding protein-like II"/>
    <property type="match status" value="2"/>
</dbReference>
<protein>
    <recommendedName>
        <fullName evidence="4">ABC transporter substrate-binding protein</fullName>
    </recommendedName>
</protein>
<organism evidence="2 3">
    <name type="scientific">Candidatus Phytoplasma phoenicium</name>
    <dbReference type="NCBI Taxonomy" id="198422"/>
    <lineage>
        <taxon>Bacteria</taxon>
        <taxon>Bacillati</taxon>
        <taxon>Mycoplasmatota</taxon>
        <taxon>Mollicutes</taxon>
        <taxon>Acholeplasmatales</taxon>
        <taxon>Acholeplasmataceae</taxon>
        <taxon>Candidatus Phytoplasma</taxon>
        <taxon>16SrIX (Pigeon pea witches'-broom group)</taxon>
    </lineage>
</organism>
<feature type="transmembrane region" description="Helical" evidence="1">
    <location>
        <begin position="7"/>
        <end position="27"/>
    </location>
</feature>
<dbReference type="EMBL" id="JPSQ01000019">
    <property type="protein sequence ID" value="KND62666.1"/>
    <property type="molecule type" value="Genomic_DNA"/>
</dbReference>
<reference evidence="2 3" key="1">
    <citation type="journal article" date="2015" name="BMC Microbiol.">
        <title>'Candidatus Phytoplasma phoenicium' associated with almond witches'-broom disease: from draft genome to genetic diversity among strain populations.</title>
        <authorList>
            <person name="Quaglino F."/>
            <person name="Kube M."/>
            <person name="Jawhari M."/>
            <person name="Abou-Jawdah Y."/>
            <person name="Siewert C."/>
            <person name="Choueiri E."/>
            <person name="Sobh H."/>
            <person name="Casati P."/>
            <person name="Tedeschi R."/>
            <person name="Molino Lova M."/>
            <person name="Alma A."/>
            <person name="Bianco P.A."/>
        </authorList>
    </citation>
    <scope>NUCLEOTIDE SEQUENCE [LARGE SCALE GENOMIC DNA]</scope>
    <source>
        <strain evidence="2 3">SA213</strain>
    </source>
</reference>
<keyword evidence="1" id="KW-1133">Transmembrane helix</keyword>
<keyword evidence="1" id="KW-0472">Membrane</keyword>
<evidence type="ECO:0000313" key="3">
    <source>
        <dbReference type="Proteomes" id="UP000037086"/>
    </source>
</evidence>
<evidence type="ECO:0000256" key="1">
    <source>
        <dbReference type="SAM" id="Phobius"/>
    </source>
</evidence>
<dbReference type="AlphaFoldDB" id="A0A0L0MK82"/>
<proteinExistence type="predicted"/>
<keyword evidence="3" id="KW-1185">Reference proteome</keyword>
<dbReference type="Proteomes" id="UP000037086">
    <property type="component" value="Unassembled WGS sequence"/>
</dbReference>
<dbReference type="RefSeq" id="WP_050337126.1">
    <property type="nucleotide sequence ID" value="NZ_JPSQ01000019.1"/>
</dbReference>
<sequence length="329" mass="38282">MFKLNQKIIIVVITSFLVFSILGYNFYQKIPTKHVLLTTPIISIKQLLEQIPIKKFKQNNLSPKIEFYSNNYVSAINAVSEKRADATLCCHMPYILENHLNHKSWENIQIVQPFYVGKFGIFATDSFDINTKSNIIITILSNPSNERLAYYYLYKLSKKFPDTFGQKFKMKTETEALLKQDPNTQNHDFLQLFKLKKEHFEMTGLTIKKVGLTQIGNIPETETDLIISFPALMSISPFKYLENLNISESEVFEDKFLTVHAISLMTHKDHQNDKSIELVKEGLRSSEIFEFYKQQATNDKFLIPIDKIEPIRKSIVLLQKHWSQIVSEE</sequence>
<keyword evidence="1" id="KW-0812">Transmembrane</keyword>
<accession>A0A0L0MK82</accession>
<comment type="caution">
    <text evidence="2">The sequence shown here is derived from an EMBL/GenBank/DDBJ whole genome shotgun (WGS) entry which is preliminary data.</text>
</comment>
<evidence type="ECO:0008006" key="4">
    <source>
        <dbReference type="Google" id="ProtNLM"/>
    </source>
</evidence>
<dbReference type="PATRIC" id="fig|198422.3.peg.52"/>
<dbReference type="OrthoDB" id="9812878at2"/>